<keyword evidence="4" id="KW-1185">Reference proteome</keyword>
<comment type="similarity">
    <text evidence="1">Belongs to the carbon-nitrogen hydrolase superfamily. NIT1/NIT2 family.</text>
</comment>
<keyword evidence="3" id="KW-0378">Hydrolase</keyword>
<name>A0ABV7AA30_9BACI</name>
<protein>
    <submittedName>
        <fullName evidence="3">Carbon-nitrogen family hydrolase</fullName>
    </submittedName>
</protein>
<dbReference type="InterPro" id="IPR036526">
    <property type="entry name" value="C-N_Hydrolase_sf"/>
</dbReference>
<evidence type="ECO:0000256" key="1">
    <source>
        <dbReference type="ARBA" id="ARBA00010613"/>
    </source>
</evidence>
<dbReference type="PANTHER" id="PTHR23088">
    <property type="entry name" value="NITRILASE-RELATED"/>
    <property type="match status" value="1"/>
</dbReference>
<feature type="domain" description="CN hydrolase" evidence="2">
    <location>
        <begin position="1"/>
        <end position="240"/>
    </location>
</feature>
<dbReference type="InterPro" id="IPR001110">
    <property type="entry name" value="UPF0012_CS"/>
</dbReference>
<dbReference type="PROSITE" id="PS01227">
    <property type="entry name" value="UPF0012"/>
    <property type="match status" value="1"/>
</dbReference>
<dbReference type="EMBL" id="JBHRRZ010000038">
    <property type="protein sequence ID" value="MFC2949740.1"/>
    <property type="molecule type" value="Genomic_DNA"/>
</dbReference>
<evidence type="ECO:0000313" key="3">
    <source>
        <dbReference type="EMBL" id="MFC2949740.1"/>
    </source>
</evidence>
<dbReference type="SUPFAM" id="SSF56317">
    <property type="entry name" value="Carbon-nitrogen hydrolase"/>
    <property type="match status" value="1"/>
</dbReference>
<evidence type="ECO:0000313" key="4">
    <source>
        <dbReference type="Proteomes" id="UP001595387"/>
    </source>
</evidence>
<dbReference type="PROSITE" id="PS50263">
    <property type="entry name" value="CN_HYDROLASE"/>
    <property type="match status" value="1"/>
</dbReference>
<dbReference type="PANTHER" id="PTHR23088:SF27">
    <property type="entry name" value="DEAMINATED GLUTATHIONE AMIDASE"/>
    <property type="match status" value="1"/>
</dbReference>
<dbReference type="Gene3D" id="3.60.110.10">
    <property type="entry name" value="Carbon-nitrogen hydrolase"/>
    <property type="match status" value="1"/>
</dbReference>
<dbReference type="Proteomes" id="UP001595387">
    <property type="component" value="Unassembled WGS sequence"/>
</dbReference>
<sequence>MKYAIYQMEVVPADPEENRRLVKEWAEEAVKQEQPDTLVLPEMWNTGYALDKLEETADRNEEPSGSLLSELAKQHQVNIIGGSIGNKKEGGFYNTSLVFNRKGERVYQYDKIHLVPMLDEPEFLAGGREKASTFELDGIKMGLIICYDLRFPELARKLALMDAQVLHIVAEWPSARTDHWKYLQLARAIENQFFVVSSNVVGSHKGTDFAGNSMIIDPWGKELAVGSDSLTETVTAVLDFSAVEKIRKDVPVFDSRVPEMYD</sequence>
<evidence type="ECO:0000259" key="2">
    <source>
        <dbReference type="PROSITE" id="PS50263"/>
    </source>
</evidence>
<dbReference type="Pfam" id="PF00795">
    <property type="entry name" value="CN_hydrolase"/>
    <property type="match status" value="1"/>
</dbReference>
<comment type="caution">
    <text evidence="3">The sequence shown here is derived from an EMBL/GenBank/DDBJ whole genome shotgun (WGS) entry which is preliminary data.</text>
</comment>
<accession>A0ABV7AA30</accession>
<organism evidence="3 4">
    <name type="scientific">Virgibacillus sediminis</name>
    <dbReference type="NCBI Taxonomy" id="202260"/>
    <lineage>
        <taxon>Bacteria</taxon>
        <taxon>Bacillati</taxon>
        <taxon>Bacillota</taxon>
        <taxon>Bacilli</taxon>
        <taxon>Bacillales</taxon>
        <taxon>Bacillaceae</taxon>
        <taxon>Virgibacillus</taxon>
    </lineage>
</organism>
<dbReference type="InterPro" id="IPR003010">
    <property type="entry name" value="C-N_Hydrolase"/>
</dbReference>
<gene>
    <name evidence="3" type="ORF">ACFODW_15565</name>
</gene>
<dbReference type="CDD" id="cd07583">
    <property type="entry name" value="nitrilase_5"/>
    <property type="match status" value="1"/>
</dbReference>
<reference evidence="4" key="1">
    <citation type="journal article" date="2019" name="Int. J. Syst. Evol. Microbiol.">
        <title>The Global Catalogue of Microorganisms (GCM) 10K type strain sequencing project: providing services to taxonomists for standard genome sequencing and annotation.</title>
        <authorList>
            <consortium name="The Broad Institute Genomics Platform"/>
            <consortium name="The Broad Institute Genome Sequencing Center for Infectious Disease"/>
            <person name="Wu L."/>
            <person name="Ma J."/>
        </authorList>
    </citation>
    <scope>NUCLEOTIDE SEQUENCE [LARGE SCALE GENOMIC DNA]</scope>
    <source>
        <strain evidence="4">KCTC 13193</strain>
    </source>
</reference>
<proteinExistence type="inferred from homology"/>
<dbReference type="RefSeq" id="WP_390307711.1">
    <property type="nucleotide sequence ID" value="NZ_JBHRRZ010000038.1"/>
</dbReference>
<dbReference type="GO" id="GO:0016787">
    <property type="term" value="F:hydrolase activity"/>
    <property type="evidence" value="ECO:0007669"/>
    <property type="project" value="UniProtKB-KW"/>
</dbReference>